<dbReference type="EMBL" id="BX571660">
    <property type="protein sequence ID" value="CAE10448.1"/>
    <property type="molecule type" value="Genomic_DNA"/>
</dbReference>
<dbReference type="GO" id="GO:0016779">
    <property type="term" value="F:nucleotidyltransferase activity"/>
    <property type="evidence" value="ECO:0007669"/>
    <property type="project" value="UniProtKB-KW"/>
</dbReference>
<evidence type="ECO:0000259" key="9">
    <source>
        <dbReference type="Pfam" id="PF04552"/>
    </source>
</evidence>
<evidence type="ECO:0000313" key="12">
    <source>
        <dbReference type="Proteomes" id="UP000000422"/>
    </source>
</evidence>
<evidence type="ECO:0000256" key="4">
    <source>
        <dbReference type="ARBA" id="ARBA00022695"/>
    </source>
</evidence>
<dbReference type="AlphaFoldDB" id="Q7M8V1"/>
<feature type="domain" description="RNA polymerase sigma factor 54 DNA-binding" evidence="9">
    <location>
        <begin position="243"/>
        <end position="391"/>
    </location>
</feature>
<evidence type="ECO:0000256" key="8">
    <source>
        <dbReference type="ARBA" id="ARBA00023163"/>
    </source>
</evidence>
<keyword evidence="3" id="KW-0808">Transferase</keyword>
<dbReference type="HOGENOM" id="CLU_020569_1_0_7"/>
<dbReference type="InterPro" id="IPR007634">
    <property type="entry name" value="RNA_pol_sigma_54_DNA-bd"/>
</dbReference>
<dbReference type="KEGG" id="wsu:WS1381"/>
<dbReference type="Pfam" id="PF04552">
    <property type="entry name" value="Sigma54_DBD"/>
    <property type="match status" value="1"/>
</dbReference>
<evidence type="ECO:0000256" key="6">
    <source>
        <dbReference type="ARBA" id="ARBA00023082"/>
    </source>
</evidence>
<evidence type="ECO:0000256" key="3">
    <source>
        <dbReference type="ARBA" id="ARBA00022679"/>
    </source>
</evidence>
<dbReference type="eggNOG" id="COG1508">
    <property type="taxonomic scope" value="Bacteria"/>
</dbReference>
<dbReference type="NCBIfam" id="NF009118">
    <property type="entry name" value="PRK12469.1"/>
    <property type="match status" value="1"/>
</dbReference>
<proteinExistence type="inferred from homology"/>
<dbReference type="GO" id="GO:0001216">
    <property type="term" value="F:DNA-binding transcription activator activity"/>
    <property type="evidence" value="ECO:0007669"/>
    <property type="project" value="InterPro"/>
</dbReference>
<sequence length="404" mass="45798">MQSLRISQKQALRLSVRQWCAVLEASGSELEKKLSEAALENPFLKFRRKSLPTFSSGDFIENSPKERFLQESLLDQIDSSFFPTEFSQKIAAKIIEELNVEGYFEGDESAIAEEFGTSEAEVEKIRKRFRKLDPCGVGAKDSLEAFEFRLLESDYDEDLSSLAYEILRSPGQIHHLQGQARLLEAIDLAKRFSAPPALEFMQGEAFRRPDILVAEDEGVFRIEVWGDEFELGVEACGVKEKNSLKKEARLLCDYFNMRHSTLRKIATLIVDLQRDFFQGGELRPFSVSQAALEIGISQPTFSRAIAQKSLCCSRGTFPLRKFFPYEAKNGVSGEEIRAFIKALIAQEQGGRIYSDEQLSELVKRKFGVHIVRRTIGKYREQLGIPSPNFRKKLQGLKVKSLAVS</sequence>
<organism evidence="12">
    <name type="scientific">Wolinella succinogenes (strain ATCC 29543 / DSM 1740 / CCUG 13145 / JCM 31913 / LMG 7466 / NCTC 11488 / FDC 602W)</name>
    <name type="common">Vibrio succinogenes</name>
    <dbReference type="NCBI Taxonomy" id="273121"/>
    <lineage>
        <taxon>Bacteria</taxon>
        <taxon>Pseudomonadati</taxon>
        <taxon>Campylobacterota</taxon>
        <taxon>Epsilonproteobacteria</taxon>
        <taxon>Campylobacterales</taxon>
        <taxon>Helicobacteraceae</taxon>
        <taxon>Wolinella</taxon>
    </lineage>
</organism>
<keyword evidence="7" id="KW-0238">DNA-binding</keyword>
<evidence type="ECO:0000259" key="10">
    <source>
        <dbReference type="Pfam" id="PF04963"/>
    </source>
</evidence>
<gene>
    <name evidence="11" type="primary">RPON</name>
    <name evidence="11" type="ordered locus">WS1381</name>
</gene>
<dbReference type="Pfam" id="PF04963">
    <property type="entry name" value="Sigma54_CBD"/>
    <property type="match status" value="1"/>
</dbReference>
<keyword evidence="2" id="KW-0240">DNA-directed RNA polymerase</keyword>
<reference evidence="11 12" key="1">
    <citation type="journal article" date="2003" name="Proc. Natl. Acad. Sci. U.S.A.">
        <title>Complete genome sequence and analysis of Wolinella succinogenes.</title>
        <authorList>
            <person name="Baar C."/>
            <person name="Eppinger M."/>
            <person name="Raddatz G."/>
            <person name="Simon JM."/>
            <person name="Lanz C."/>
            <person name="Klimmek O."/>
            <person name="Nandakumar R."/>
            <person name="Gross R."/>
            <person name="Rosinus A."/>
            <person name="Keller H."/>
            <person name="Jagtap P."/>
            <person name="Linke B."/>
            <person name="Meyer F."/>
            <person name="Lederer H."/>
            <person name="Schuster S.C."/>
        </authorList>
    </citation>
    <scope>NUCLEOTIDE SEQUENCE [LARGE SCALE GENOMIC DNA]</scope>
    <source>
        <strain evidence="12">ATCC 29543 / DSM 1740 / CCUG 13145 / JCM 31913 / LMG 7466 / NCTC 11488 / FDC 602W</strain>
    </source>
</reference>
<comment type="similarity">
    <text evidence="1">Belongs to the sigma-54 factor family.</text>
</comment>
<name>Q7M8V1_WOLSU</name>
<dbReference type="GO" id="GO:0000428">
    <property type="term" value="C:DNA-directed RNA polymerase complex"/>
    <property type="evidence" value="ECO:0007669"/>
    <property type="project" value="UniProtKB-KW"/>
</dbReference>
<keyword evidence="8" id="KW-0804">Transcription</keyword>
<evidence type="ECO:0000256" key="5">
    <source>
        <dbReference type="ARBA" id="ARBA00023015"/>
    </source>
</evidence>
<dbReference type="Gene3D" id="1.10.10.1330">
    <property type="entry name" value="RNA polymerase sigma-54 factor, core-binding domain"/>
    <property type="match status" value="1"/>
</dbReference>
<dbReference type="Gene3D" id="1.10.10.60">
    <property type="entry name" value="Homeodomain-like"/>
    <property type="match status" value="1"/>
</dbReference>
<evidence type="ECO:0000256" key="1">
    <source>
        <dbReference type="ARBA" id="ARBA00008798"/>
    </source>
</evidence>
<evidence type="ECO:0000313" key="11">
    <source>
        <dbReference type="EMBL" id="CAE10448.1"/>
    </source>
</evidence>
<keyword evidence="12" id="KW-1185">Reference proteome</keyword>
<dbReference type="InterPro" id="IPR038709">
    <property type="entry name" value="RpoN_core-bd_sf"/>
</dbReference>
<dbReference type="PRINTS" id="PR00045">
    <property type="entry name" value="SIGMA54FCT"/>
</dbReference>
<keyword evidence="6" id="KW-0731">Sigma factor</keyword>
<keyword evidence="5" id="KW-0805">Transcription regulation</keyword>
<evidence type="ECO:0000256" key="2">
    <source>
        <dbReference type="ARBA" id="ARBA00022478"/>
    </source>
</evidence>
<dbReference type="GO" id="GO:0003677">
    <property type="term" value="F:DNA binding"/>
    <property type="evidence" value="ECO:0007669"/>
    <property type="project" value="UniProtKB-KW"/>
</dbReference>
<accession>Q7M8V1</accession>
<dbReference type="STRING" id="273121.WS1381"/>
<protein>
    <submittedName>
        <fullName evidence="11">RNA POLYMERASE SIGMA-54 FACTOR</fullName>
    </submittedName>
</protein>
<dbReference type="NCBIfam" id="TIGR02395">
    <property type="entry name" value="rpoN_sigma"/>
    <property type="match status" value="1"/>
</dbReference>
<dbReference type="InterPro" id="IPR007046">
    <property type="entry name" value="RNA_pol_sigma_54_core-bd"/>
</dbReference>
<keyword evidence="4" id="KW-0548">Nucleotidyltransferase</keyword>
<dbReference type="PANTHER" id="PTHR32248">
    <property type="entry name" value="RNA POLYMERASE SIGMA-54 FACTOR"/>
    <property type="match status" value="1"/>
</dbReference>
<dbReference type="RefSeq" id="WP_011139233.1">
    <property type="nucleotide sequence ID" value="NC_005090.1"/>
</dbReference>
<dbReference type="InterPro" id="IPR000394">
    <property type="entry name" value="RNA_pol_sigma_54"/>
</dbReference>
<feature type="domain" description="RNA polymerase sigma factor 54 core-binding" evidence="10">
    <location>
        <begin position="64"/>
        <end position="226"/>
    </location>
</feature>
<dbReference type="Proteomes" id="UP000000422">
    <property type="component" value="Chromosome"/>
</dbReference>
<evidence type="ECO:0000256" key="7">
    <source>
        <dbReference type="ARBA" id="ARBA00023125"/>
    </source>
</evidence>
<dbReference type="PIRSF" id="PIRSF000774">
    <property type="entry name" value="RpoN"/>
    <property type="match status" value="1"/>
</dbReference>
<dbReference type="Pfam" id="PF00309">
    <property type="entry name" value="Sigma54_AID"/>
    <property type="match status" value="1"/>
</dbReference>
<dbReference type="GO" id="GO:0006352">
    <property type="term" value="P:DNA-templated transcription initiation"/>
    <property type="evidence" value="ECO:0007669"/>
    <property type="project" value="InterPro"/>
</dbReference>
<dbReference type="PANTHER" id="PTHR32248:SF4">
    <property type="entry name" value="RNA POLYMERASE SIGMA-54 FACTOR"/>
    <property type="match status" value="1"/>
</dbReference>
<dbReference type="GO" id="GO:0016987">
    <property type="term" value="F:sigma factor activity"/>
    <property type="evidence" value="ECO:0007669"/>
    <property type="project" value="UniProtKB-KW"/>
</dbReference>
<dbReference type="PROSITE" id="PS50044">
    <property type="entry name" value="SIGMA54_3"/>
    <property type="match status" value="1"/>
</dbReference>